<sequence length="207" mass="23381">MKVENLVLIDYGGYPAWAANKPAEVLARYATKMTVTNLRTPRFYESVETAAARREEPSVGNTLRKEDALLLTERGTRVTQDGVIFSHDPVLKGTIYPFFRASVISKANSFQDPVCSVGVKRSSLKLILSKIQCAVLVLEGTDSYSVHNSARREERKEGLVLFINMQSFKMWKNVQGGHYLHLDNPEQIAQEIKQFLALCHDLHRSKL</sequence>
<name>A0A9W9ZF50_9CNID</name>
<keyword evidence="1" id="KW-0378">Hydrolase</keyword>
<accession>A0A9W9ZF50</accession>
<organism evidence="1 2">
    <name type="scientific">Desmophyllum pertusum</name>
    <dbReference type="NCBI Taxonomy" id="174260"/>
    <lineage>
        <taxon>Eukaryota</taxon>
        <taxon>Metazoa</taxon>
        <taxon>Cnidaria</taxon>
        <taxon>Anthozoa</taxon>
        <taxon>Hexacorallia</taxon>
        <taxon>Scleractinia</taxon>
        <taxon>Caryophylliina</taxon>
        <taxon>Caryophylliidae</taxon>
        <taxon>Desmophyllum</taxon>
    </lineage>
</organism>
<keyword evidence="2" id="KW-1185">Reference proteome</keyword>
<dbReference type="Gene3D" id="3.40.50.1820">
    <property type="entry name" value="alpha/beta hydrolase"/>
    <property type="match status" value="1"/>
</dbReference>
<dbReference type="EMBL" id="MU826353">
    <property type="protein sequence ID" value="KAJ7380522.1"/>
    <property type="molecule type" value="Genomic_DNA"/>
</dbReference>
<dbReference type="InterPro" id="IPR029058">
    <property type="entry name" value="AB_hydrolase_fold"/>
</dbReference>
<reference evidence="1" key="1">
    <citation type="submission" date="2023-01" db="EMBL/GenBank/DDBJ databases">
        <title>Genome assembly of the deep-sea coral Lophelia pertusa.</title>
        <authorList>
            <person name="Herrera S."/>
            <person name="Cordes E."/>
        </authorList>
    </citation>
    <scope>NUCLEOTIDE SEQUENCE</scope>
    <source>
        <strain evidence="1">USNM1676648</strain>
        <tissue evidence="1">Polyp</tissue>
    </source>
</reference>
<evidence type="ECO:0000313" key="1">
    <source>
        <dbReference type="EMBL" id="KAJ7380522.1"/>
    </source>
</evidence>
<dbReference type="Proteomes" id="UP001163046">
    <property type="component" value="Unassembled WGS sequence"/>
</dbReference>
<dbReference type="OrthoDB" id="190201at2759"/>
<protein>
    <submittedName>
        <fullName evidence="1">Serine hydrolase-like protein 2</fullName>
    </submittedName>
</protein>
<dbReference type="AlphaFoldDB" id="A0A9W9ZF50"/>
<dbReference type="GO" id="GO:0016787">
    <property type="term" value="F:hydrolase activity"/>
    <property type="evidence" value="ECO:0007669"/>
    <property type="project" value="UniProtKB-KW"/>
</dbReference>
<proteinExistence type="predicted"/>
<gene>
    <name evidence="1" type="primary">SERHL2_1</name>
    <name evidence="1" type="ORF">OS493_008987</name>
</gene>
<dbReference type="SUPFAM" id="SSF53474">
    <property type="entry name" value="alpha/beta-Hydrolases"/>
    <property type="match status" value="1"/>
</dbReference>
<comment type="caution">
    <text evidence="1">The sequence shown here is derived from an EMBL/GenBank/DDBJ whole genome shotgun (WGS) entry which is preliminary data.</text>
</comment>
<evidence type="ECO:0000313" key="2">
    <source>
        <dbReference type="Proteomes" id="UP001163046"/>
    </source>
</evidence>